<dbReference type="EMBL" id="LR031568">
    <property type="protein sequence ID" value="VDC59590.1"/>
    <property type="molecule type" value="Genomic_DNA"/>
</dbReference>
<dbReference type="InterPro" id="IPR050626">
    <property type="entry name" value="Peptidase_M16"/>
</dbReference>
<keyword evidence="1" id="KW-0479">Metal-binding</keyword>
<dbReference type="SUPFAM" id="SSF63411">
    <property type="entry name" value="LuxS/MPP-like metallohydrolase"/>
    <property type="match status" value="1"/>
</dbReference>
<protein>
    <submittedName>
        <fullName evidence="2">Uncharacterized protein</fullName>
    </submittedName>
</protein>
<dbReference type="AlphaFoldDB" id="A0A3P5YDE5"/>
<accession>A0A3P5YDE5</accession>
<dbReference type="GO" id="GO:0046872">
    <property type="term" value="F:metal ion binding"/>
    <property type="evidence" value="ECO:0007669"/>
    <property type="project" value="UniProtKB-KW"/>
</dbReference>
<dbReference type="Gene3D" id="3.30.830.10">
    <property type="entry name" value="Metalloenzyme, LuxS/M16 peptidase-like"/>
    <property type="match status" value="1"/>
</dbReference>
<dbReference type="PANTHER" id="PTHR43690:SF18">
    <property type="entry name" value="INSULIN-DEGRADING ENZYME-RELATED"/>
    <property type="match status" value="1"/>
</dbReference>
<proteinExistence type="predicted"/>
<sequence>MAVEKLNTTVDGVEILKPRTDNREYRKIVLKNSLQVLLISDPDTNKFDPFFKKKCAASMSVSIRSFSDPQGLEGLAHLPATVNVASSPHSGTVSRLDGDDNDRDDMHGTISVLTKGGVCFNDHEESSPARTTASGLATKKLRVLATPKVVKKARNAYLESVFSI</sequence>
<evidence type="ECO:0000256" key="1">
    <source>
        <dbReference type="ARBA" id="ARBA00022723"/>
    </source>
</evidence>
<dbReference type="InterPro" id="IPR011249">
    <property type="entry name" value="Metalloenz_LuxS/M16"/>
</dbReference>
<dbReference type="PANTHER" id="PTHR43690">
    <property type="entry name" value="NARDILYSIN"/>
    <property type="match status" value="1"/>
</dbReference>
<organism evidence="2">
    <name type="scientific">Brassica campestris</name>
    <name type="common">Field mustard</name>
    <dbReference type="NCBI Taxonomy" id="3711"/>
    <lineage>
        <taxon>Eukaryota</taxon>
        <taxon>Viridiplantae</taxon>
        <taxon>Streptophyta</taxon>
        <taxon>Embryophyta</taxon>
        <taxon>Tracheophyta</taxon>
        <taxon>Spermatophyta</taxon>
        <taxon>Magnoliopsida</taxon>
        <taxon>eudicotyledons</taxon>
        <taxon>Gunneridae</taxon>
        <taxon>Pentapetalae</taxon>
        <taxon>rosids</taxon>
        <taxon>malvids</taxon>
        <taxon>Brassicales</taxon>
        <taxon>Brassicaceae</taxon>
        <taxon>Brassiceae</taxon>
        <taxon>Brassica</taxon>
    </lineage>
</organism>
<gene>
    <name evidence="2" type="ORF">BRAA09T37201Z</name>
</gene>
<name>A0A3P5YDE5_BRACM</name>
<evidence type="ECO:0000313" key="2">
    <source>
        <dbReference type="EMBL" id="VDC59590.1"/>
    </source>
</evidence>
<reference evidence="2" key="1">
    <citation type="submission" date="2018-11" db="EMBL/GenBank/DDBJ databases">
        <authorList>
            <consortium name="Genoscope - CEA"/>
            <person name="William W."/>
        </authorList>
    </citation>
    <scope>NUCLEOTIDE SEQUENCE</scope>
</reference>